<dbReference type="GO" id="GO:0005634">
    <property type="term" value="C:nucleus"/>
    <property type="evidence" value="ECO:0007669"/>
    <property type="project" value="TreeGrafter"/>
</dbReference>
<reference evidence="4 5" key="1">
    <citation type="submission" date="2015-06" db="EMBL/GenBank/DDBJ databases">
        <title>Draft genome of the ant-associated black yeast Phialophora attae CBS 131958.</title>
        <authorList>
            <person name="Moreno L.F."/>
            <person name="Stielow B.J."/>
            <person name="de Hoog S."/>
            <person name="Vicente V.A."/>
            <person name="Weiss V.A."/>
            <person name="de Vries M."/>
            <person name="Cruz L.M."/>
            <person name="Souza E.M."/>
        </authorList>
    </citation>
    <scope>NUCLEOTIDE SEQUENCE [LARGE SCALE GENOMIC DNA]</scope>
    <source>
        <strain evidence="4 5">CBS 131958</strain>
    </source>
</reference>
<evidence type="ECO:0000259" key="3">
    <source>
        <dbReference type="PROSITE" id="PS50076"/>
    </source>
</evidence>
<sequence length="437" mass="48045">MHTVGLWIWIAVISVIAILIIFPLVGLPYLLLMFFYHLKKRCWATSSVHGQFEDPYLSHSQAYVKETKSIPESADDDGAQTLVPPGGKQGTCEETSRSTPDLDAYTARARAQAERKRDDGVSVQAEAGNSSKAQSARIEYESFKRFSAIGRKANNKKRSRPTRETSTAPGQEGARVSSDDASATEQCLPAKDADADSGSSSERPTLGSSSTTEKTQISSPRTSSPKRSSSSADFWSDPWDYVKMQQQNDDNAKQGTPEELFDHSESFYGPGPQGNQSNSGSHGSPGAGPDSRQQSEHSEDGRQQQDSQQQQSPQSPAPESESISPFDPYVVLSVARTASTKQIKTAFYKLSLKNHPDKLHTSATEEERIVAKNAQQQLNRAHEILCDQILRLVYHMQGIAGLGNEAAVNVYRKGWSEYEGEQMEAWFVAGMIERSES</sequence>
<dbReference type="SUPFAM" id="SSF46565">
    <property type="entry name" value="Chaperone J-domain"/>
    <property type="match status" value="1"/>
</dbReference>
<dbReference type="PROSITE" id="PS50076">
    <property type="entry name" value="DNAJ_2"/>
    <property type="match status" value="1"/>
</dbReference>
<protein>
    <recommendedName>
        <fullName evidence="3">J domain-containing protein</fullName>
    </recommendedName>
</protein>
<feature type="region of interest" description="Disordered" evidence="1">
    <location>
        <begin position="70"/>
        <end position="136"/>
    </location>
</feature>
<feature type="compositionally biased region" description="Low complexity" evidence="1">
    <location>
        <begin position="304"/>
        <end position="324"/>
    </location>
</feature>
<evidence type="ECO:0000313" key="4">
    <source>
        <dbReference type="EMBL" id="KPI38243.1"/>
    </source>
</evidence>
<feature type="region of interest" description="Disordered" evidence="1">
    <location>
        <begin position="150"/>
        <end position="324"/>
    </location>
</feature>
<organism evidence="4 5">
    <name type="scientific">Cyphellophora attinorum</name>
    <dbReference type="NCBI Taxonomy" id="1664694"/>
    <lineage>
        <taxon>Eukaryota</taxon>
        <taxon>Fungi</taxon>
        <taxon>Dikarya</taxon>
        <taxon>Ascomycota</taxon>
        <taxon>Pezizomycotina</taxon>
        <taxon>Eurotiomycetes</taxon>
        <taxon>Chaetothyriomycetidae</taxon>
        <taxon>Chaetothyriales</taxon>
        <taxon>Cyphellophoraceae</taxon>
        <taxon>Cyphellophora</taxon>
    </lineage>
</organism>
<keyword evidence="2" id="KW-1133">Transmembrane helix</keyword>
<dbReference type="Gene3D" id="1.10.287.110">
    <property type="entry name" value="DnaJ domain"/>
    <property type="match status" value="1"/>
</dbReference>
<feature type="compositionally biased region" description="Low complexity" evidence="1">
    <location>
        <begin position="218"/>
        <end position="231"/>
    </location>
</feature>
<gene>
    <name evidence="4" type="ORF">AB675_1108</name>
</gene>
<dbReference type="OrthoDB" id="1734229at2759"/>
<feature type="transmembrane region" description="Helical" evidence="2">
    <location>
        <begin position="6"/>
        <end position="31"/>
    </location>
</feature>
<dbReference type="AlphaFoldDB" id="A0A0N1HM44"/>
<feature type="domain" description="J" evidence="3">
    <location>
        <begin position="327"/>
        <end position="398"/>
    </location>
</feature>
<dbReference type="EMBL" id="LFJN01000020">
    <property type="protein sequence ID" value="KPI38243.1"/>
    <property type="molecule type" value="Genomic_DNA"/>
</dbReference>
<name>A0A0N1HM44_9EURO</name>
<dbReference type="SMART" id="SM00271">
    <property type="entry name" value="DnaJ"/>
    <property type="match status" value="1"/>
</dbReference>
<dbReference type="STRING" id="1664694.A0A0N1HM44"/>
<dbReference type="PANTHER" id="PTHR44144">
    <property type="entry name" value="DNAJ HOMOLOG SUBFAMILY C MEMBER 9"/>
    <property type="match status" value="1"/>
</dbReference>
<dbReference type="GO" id="GO:0005737">
    <property type="term" value="C:cytoplasm"/>
    <property type="evidence" value="ECO:0007669"/>
    <property type="project" value="TreeGrafter"/>
</dbReference>
<comment type="caution">
    <text evidence="4">The sequence shown here is derived from an EMBL/GenBank/DDBJ whole genome shotgun (WGS) entry which is preliminary data.</text>
</comment>
<evidence type="ECO:0000313" key="5">
    <source>
        <dbReference type="Proteomes" id="UP000038010"/>
    </source>
</evidence>
<proteinExistence type="predicted"/>
<evidence type="ECO:0000256" key="1">
    <source>
        <dbReference type="SAM" id="MobiDB-lite"/>
    </source>
</evidence>
<dbReference type="GO" id="GO:0031072">
    <property type="term" value="F:heat shock protein binding"/>
    <property type="evidence" value="ECO:0007669"/>
    <property type="project" value="TreeGrafter"/>
</dbReference>
<dbReference type="PANTHER" id="PTHR44144:SF1">
    <property type="entry name" value="DNAJ HOMOLOG SUBFAMILY C MEMBER 9"/>
    <property type="match status" value="1"/>
</dbReference>
<dbReference type="InterPro" id="IPR036869">
    <property type="entry name" value="J_dom_sf"/>
</dbReference>
<evidence type="ECO:0000256" key="2">
    <source>
        <dbReference type="SAM" id="Phobius"/>
    </source>
</evidence>
<feature type="compositionally biased region" description="Basic and acidic residues" evidence="1">
    <location>
        <begin position="293"/>
        <end position="303"/>
    </location>
</feature>
<feature type="compositionally biased region" description="Polar residues" evidence="1">
    <location>
        <begin position="202"/>
        <end position="217"/>
    </location>
</feature>
<feature type="compositionally biased region" description="Basic and acidic residues" evidence="1">
    <location>
        <begin position="111"/>
        <end position="120"/>
    </location>
</feature>
<dbReference type="RefSeq" id="XP_017998206.1">
    <property type="nucleotide sequence ID" value="XM_018139906.1"/>
</dbReference>
<keyword evidence="2" id="KW-0812">Transmembrane</keyword>
<dbReference type="InterPro" id="IPR001623">
    <property type="entry name" value="DnaJ_domain"/>
</dbReference>
<dbReference type="Proteomes" id="UP000038010">
    <property type="component" value="Unassembled WGS sequence"/>
</dbReference>
<dbReference type="GeneID" id="28731775"/>
<feature type="compositionally biased region" description="Low complexity" evidence="1">
    <location>
        <begin position="269"/>
        <end position="284"/>
    </location>
</feature>
<keyword evidence="2" id="KW-0472">Membrane</keyword>
<dbReference type="PRINTS" id="PR00625">
    <property type="entry name" value="JDOMAIN"/>
</dbReference>
<keyword evidence="5" id="KW-1185">Reference proteome</keyword>
<accession>A0A0N1HM44</accession>
<dbReference type="Pfam" id="PF00226">
    <property type="entry name" value="DnaJ"/>
    <property type="match status" value="1"/>
</dbReference>
<dbReference type="CDD" id="cd06257">
    <property type="entry name" value="DnaJ"/>
    <property type="match status" value="1"/>
</dbReference>
<dbReference type="InterPro" id="IPR052594">
    <property type="entry name" value="J_domain-containing_protein"/>
</dbReference>
<dbReference type="VEuPathDB" id="FungiDB:AB675_1108"/>